<evidence type="ECO:0000313" key="4">
    <source>
        <dbReference type="Proteomes" id="UP000518266"/>
    </source>
</evidence>
<sequence length="175" mass="19319">MHRVKSWRDKELFLIGGNGTRDRAHLHVDRQVSVGENSMSYVANTPAPDGIKSPVALPEHLPLNQESPTTGRRSAHGRPLSNRKLSVTMVMQVLMAPAVSVLVSTVLSLLSLALLLLLCVIRKKRRMEGTYRPSAEERKQTGSGGAKNQACLSRCLKRNASYDRRLEMDPPSVPV</sequence>
<keyword evidence="2" id="KW-0472">Membrane</keyword>
<accession>A0A7J5Y4N8</accession>
<keyword evidence="4" id="KW-1185">Reference proteome</keyword>
<feature type="region of interest" description="Disordered" evidence="1">
    <location>
        <begin position="129"/>
        <end position="148"/>
    </location>
</feature>
<organism evidence="3 4">
    <name type="scientific">Dissostichus mawsoni</name>
    <name type="common">Antarctic cod</name>
    <dbReference type="NCBI Taxonomy" id="36200"/>
    <lineage>
        <taxon>Eukaryota</taxon>
        <taxon>Metazoa</taxon>
        <taxon>Chordata</taxon>
        <taxon>Craniata</taxon>
        <taxon>Vertebrata</taxon>
        <taxon>Euteleostomi</taxon>
        <taxon>Actinopterygii</taxon>
        <taxon>Neopterygii</taxon>
        <taxon>Teleostei</taxon>
        <taxon>Neoteleostei</taxon>
        <taxon>Acanthomorphata</taxon>
        <taxon>Eupercaria</taxon>
        <taxon>Perciformes</taxon>
        <taxon>Notothenioidei</taxon>
        <taxon>Nototheniidae</taxon>
        <taxon>Dissostichus</taxon>
    </lineage>
</organism>
<reference evidence="3 4" key="1">
    <citation type="submission" date="2020-03" db="EMBL/GenBank/DDBJ databases">
        <title>Dissostichus mawsoni Genome sequencing and assembly.</title>
        <authorList>
            <person name="Park H."/>
        </authorList>
    </citation>
    <scope>NUCLEOTIDE SEQUENCE [LARGE SCALE GENOMIC DNA]</scope>
    <source>
        <strain evidence="3">DM0001</strain>
        <tissue evidence="3">Muscle</tissue>
    </source>
</reference>
<dbReference type="AlphaFoldDB" id="A0A7J5Y4N8"/>
<protein>
    <submittedName>
        <fullName evidence="3">Uncharacterized protein</fullName>
    </submittedName>
</protein>
<dbReference type="OrthoDB" id="8962970at2759"/>
<keyword evidence="2" id="KW-0812">Transmembrane</keyword>
<proteinExistence type="predicted"/>
<dbReference type="Proteomes" id="UP000518266">
    <property type="component" value="Unassembled WGS sequence"/>
</dbReference>
<feature type="region of interest" description="Disordered" evidence="1">
    <location>
        <begin position="61"/>
        <end position="80"/>
    </location>
</feature>
<evidence type="ECO:0000313" key="3">
    <source>
        <dbReference type="EMBL" id="KAF3844093.1"/>
    </source>
</evidence>
<gene>
    <name evidence="3" type="ORF">F7725_016141</name>
</gene>
<name>A0A7J5Y4N8_DISMA</name>
<keyword evidence="2" id="KW-1133">Transmembrane helix</keyword>
<feature type="transmembrane region" description="Helical" evidence="2">
    <location>
        <begin position="94"/>
        <end position="121"/>
    </location>
</feature>
<comment type="caution">
    <text evidence="3">The sequence shown here is derived from an EMBL/GenBank/DDBJ whole genome shotgun (WGS) entry which is preliminary data.</text>
</comment>
<evidence type="ECO:0000256" key="2">
    <source>
        <dbReference type="SAM" id="Phobius"/>
    </source>
</evidence>
<dbReference type="EMBL" id="JAAKFY010000017">
    <property type="protein sequence ID" value="KAF3844093.1"/>
    <property type="molecule type" value="Genomic_DNA"/>
</dbReference>
<evidence type="ECO:0000256" key="1">
    <source>
        <dbReference type="SAM" id="MobiDB-lite"/>
    </source>
</evidence>